<sequence>TSEEKPKEGGKAENEHIDLKAAGQDGSVVQLRIKRHSPLSKLRKGYCCPQVGAGTARGLPRGTGSIPQCDRSVNHTDLEGF</sequence>
<dbReference type="Proteomes" id="UP000694553">
    <property type="component" value="Unassembled WGS sequence"/>
</dbReference>
<name>A0A8U7NGL8_CORMO</name>
<accession>A0A8U7NGL8</accession>
<keyword evidence="2" id="KW-1185">Reference proteome</keyword>
<protein>
    <submittedName>
        <fullName evidence="1">Uncharacterized protein</fullName>
    </submittedName>
</protein>
<evidence type="ECO:0000313" key="2">
    <source>
        <dbReference type="Proteomes" id="UP000694553"/>
    </source>
</evidence>
<dbReference type="Ensembl" id="ENSCMUT00000035468.1">
    <property type="protein sequence ID" value="ENSCMUP00000034302.1"/>
    <property type="gene ID" value="ENSCMUG00000017259.1"/>
</dbReference>
<dbReference type="Gene3D" id="3.10.20.90">
    <property type="entry name" value="Phosphatidylinositol 3-kinase Catalytic Subunit, Chain A, domain 1"/>
    <property type="match status" value="1"/>
</dbReference>
<reference evidence="1" key="2">
    <citation type="submission" date="2025-08" db="UniProtKB">
        <authorList>
            <consortium name="Ensembl"/>
        </authorList>
    </citation>
    <scope>IDENTIFICATION</scope>
</reference>
<reference evidence="2" key="1">
    <citation type="submission" date="2019-10" db="EMBL/GenBank/DDBJ databases">
        <title>Corvus moneduloides (New Caledonian crow) genome, bCorMon1, primary haplotype.</title>
        <authorList>
            <person name="Rutz C."/>
            <person name="Fungtammasan C."/>
            <person name="Mountcastle J."/>
            <person name="Formenti G."/>
            <person name="Chow W."/>
            <person name="Howe K."/>
            <person name="Steele M.P."/>
            <person name="Fernandes J."/>
            <person name="Gilbert M.T.P."/>
            <person name="Fedrigo O."/>
            <person name="Jarvis E.D."/>
            <person name="Gemmell N."/>
        </authorList>
    </citation>
    <scope>NUCLEOTIDE SEQUENCE [LARGE SCALE GENOMIC DNA]</scope>
</reference>
<proteinExistence type="predicted"/>
<reference evidence="1" key="3">
    <citation type="submission" date="2025-09" db="UniProtKB">
        <authorList>
            <consortium name="Ensembl"/>
        </authorList>
    </citation>
    <scope>IDENTIFICATION</scope>
</reference>
<organism evidence="1 2">
    <name type="scientific">Corvus moneduloides</name>
    <name type="common">New Caledonian crow</name>
    <dbReference type="NCBI Taxonomy" id="1196302"/>
    <lineage>
        <taxon>Eukaryota</taxon>
        <taxon>Metazoa</taxon>
        <taxon>Chordata</taxon>
        <taxon>Craniata</taxon>
        <taxon>Vertebrata</taxon>
        <taxon>Euteleostomi</taxon>
        <taxon>Archelosauria</taxon>
        <taxon>Archosauria</taxon>
        <taxon>Dinosauria</taxon>
        <taxon>Saurischia</taxon>
        <taxon>Theropoda</taxon>
        <taxon>Coelurosauria</taxon>
        <taxon>Aves</taxon>
        <taxon>Neognathae</taxon>
        <taxon>Neoaves</taxon>
        <taxon>Telluraves</taxon>
        <taxon>Australaves</taxon>
        <taxon>Passeriformes</taxon>
        <taxon>Corvoidea</taxon>
        <taxon>Corvidae</taxon>
        <taxon>Corvus</taxon>
    </lineage>
</organism>
<dbReference type="AlphaFoldDB" id="A0A8U7NGL8"/>
<evidence type="ECO:0000313" key="1">
    <source>
        <dbReference type="Ensembl" id="ENSCMUP00000034302.1"/>
    </source>
</evidence>